<dbReference type="PANTHER" id="PTHR21248:SF11">
    <property type="entry name" value="PLD PHOSPHODIESTERASE DOMAIN-CONTAINING PROTEIN"/>
    <property type="match status" value="1"/>
</dbReference>
<dbReference type="HOGENOM" id="CLU_030268_0_0_1"/>
<feature type="domain" description="PLD phosphodiesterase" evidence="1">
    <location>
        <begin position="438"/>
        <end position="460"/>
    </location>
</feature>
<dbReference type="CDD" id="cd00138">
    <property type="entry name" value="PLDc_SF"/>
    <property type="match status" value="1"/>
</dbReference>
<dbReference type="OrthoDB" id="2958217at2759"/>
<protein>
    <submittedName>
        <fullName evidence="2">Phospholipase d transphosphatidylase</fullName>
    </submittedName>
</protein>
<dbReference type="Pfam" id="PF13091">
    <property type="entry name" value="PLDc_2"/>
    <property type="match status" value="1"/>
</dbReference>
<dbReference type="PROSITE" id="PS50035">
    <property type="entry name" value="PLD"/>
    <property type="match status" value="2"/>
</dbReference>
<evidence type="ECO:0000313" key="2">
    <source>
        <dbReference type="EMBL" id="EPE10518.1"/>
    </source>
</evidence>
<dbReference type="GO" id="GO:0032049">
    <property type="term" value="P:cardiolipin biosynthetic process"/>
    <property type="evidence" value="ECO:0007669"/>
    <property type="project" value="UniProtKB-ARBA"/>
</dbReference>
<dbReference type="InterPro" id="IPR025202">
    <property type="entry name" value="PLD-like_dom"/>
</dbReference>
<reference evidence="2 3" key="1">
    <citation type="journal article" date="2013" name="BMC Genomics">
        <title>The genome and transcriptome of the pine saprophyte Ophiostoma piceae, and a comparison with the bark beetle-associated pine pathogen Grosmannia clavigera.</title>
        <authorList>
            <person name="Haridas S."/>
            <person name="Wang Y."/>
            <person name="Lim L."/>
            <person name="Massoumi Alamouti S."/>
            <person name="Jackman S."/>
            <person name="Docking R."/>
            <person name="Robertson G."/>
            <person name="Birol I."/>
            <person name="Bohlmann J."/>
            <person name="Breuil C."/>
        </authorList>
    </citation>
    <scope>NUCLEOTIDE SEQUENCE [LARGE SCALE GENOMIC DNA]</scope>
    <source>
        <strain evidence="2 3">UAMH 11346</strain>
    </source>
</reference>
<dbReference type="Gene3D" id="3.30.870.10">
    <property type="entry name" value="Endonuclease Chain A"/>
    <property type="match status" value="2"/>
</dbReference>
<dbReference type="GO" id="GO:0030572">
    <property type="term" value="F:phosphatidyltransferase activity"/>
    <property type="evidence" value="ECO:0007669"/>
    <property type="project" value="UniProtKB-ARBA"/>
</dbReference>
<evidence type="ECO:0000259" key="1">
    <source>
        <dbReference type="PROSITE" id="PS50035"/>
    </source>
</evidence>
<evidence type="ECO:0000313" key="3">
    <source>
        <dbReference type="Proteomes" id="UP000016923"/>
    </source>
</evidence>
<dbReference type="PANTHER" id="PTHR21248">
    <property type="entry name" value="CARDIOLIPIN SYNTHASE"/>
    <property type="match status" value="1"/>
</dbReference>
<gene>
    <name evidence="2" type="ORF">F503_05613</name>
</gene>
<dbReference type="eggNOG" id="ENOG502RYWJ">
    <property type="taxonomic scope" value="Eukaryota"/>
</dbReference>
<proteinExistence type="predicted"/>
<sequence length="502" mass="55551">MAEPDGFVGNLVRQLRDAPSNTAQDELPPYAYSNTEQRKDLLHGSSTPQAFYLGTGASIFASALLPAMLKARYEIILVTCFWAKSKSLSDLSSALAALATRRASQSPQTPLRVRICFSSRSLLQKLTHTTDAKGYTCPPDTWESLLGLPPPELLKRGNIDLVAKSLFFLPLSVMHPKFLIVDREHTFLPSCNVSWEPWLEDCIHVEGDVTRRVLQFYGGTWNDDLPSIPTTEASELTNPSIPSAQPIEVSGLDVSGPGSLCVRFNSEESFRQIATTILPSSHHRDPKFRPFFWQGHAPWPKTPLNLATMQLLGLARSQIYIQTPNITADAVMSALLEALARGVHVTIVTGENMMKYEQIVTAFTTTANCIRNLIQRHEAHRADALKKNIPYGELQISYFKPLSPPDNKGASDVEQAALPTETNEHEFTKDVDEPVQSHVKLTIVDNAYTVLGSGNMDRASFFTSQELGILFHSTDFASSVQMAVVRVLEGRLKPVYPKQTSS</sequence>
<organism evidence="2 3">
    <name type="scientific">Ophiostoma piceae (strain UAMH 11346)</name>
    <name type="common">Sap stain fungus</name>
    <dbReference type="NCBI Taxonomy" id="1262450"/>
    <lineage>
        <taxon>Eukaryota</taxon>
        <taxon>Fungi</taxon>
        <taxon>Dikarya</taxon>
        <taxon>Ascomycota</taxon>
        <taxon>Pezizomycotina</taxon>
        <taxon>Sordariomycetes</taxon>
        <taxon>Sordariomycetidae</taxon>
        <taxon>Ophiostomatales</taxon>
        <taxon>Ophiostomataceae</taxon>
        <taxon>Ophiostoma</taxon>
    </lineage>
</organism>
<name>S3CUX0_OPHP1</name>
<keyword evidence="3" id="KW-1185">Reference proteome</keyword>
<accession>S3CUX0</accession>
<dbReference type="EMBL" id="KE148146">
    <property type="protein sequence ID" value="EPE10518.1"/>
    <property type="molecule type" value="Genomic_DNA"/>
</dbReference>
<dbReference type="Proteomes" id="UP000016923">
    <property type="component" value="Unassembled WGS sequence"/>
</dbReference>
<dbReference type="VEuPathDB" id="FungiDB:F503_05613"/>
<dbReference type="SMART" id="SM00155">
    <property type="entry name" value="PLDc"/>
    <property type="match status" value="2"/>
</dbReference>
<feature type="domain" description="PLD phosphodiesterase" evidence="1">
    <location>
        <begin position="170"/>
        <end position="197"/>
    </location>
</feature>
<dbReference type="SUPFAM" id="SSF56024">
    <property type="entry name" value="Phospholipase D/nuclease"/>
    <property type="match status" value="2"/>
</dbReference>
<dbReference type="OMA" id="MDRASWY"/>
<dbReference type="STRING" id="1262450.S3CUX0"/>
<dbReference type="AlphaFoldDB" id="S3CUX0"/>
<dbReference type="InterPro" id="IPR001736">
    <property type="entry name" value="PLipase_D/transphosphatidylase"/>
</dbReference>